<proteinExistence type="predicted"/>
<dbReference type="NCBIfam" id="TIGR02532">
    <property type="entry name" value="IV_pilin_GFxxxE"/>
    <property type="match status" value="1"/>
</dbReference>
<dbReference type="InterPro" id="IPR045584">
    <property type="entry name" value="Pilin-like"/>
</dbReference>
<protein>
    <submittedName>
        <fullName evidence="2">General secretion pathway protein H</fullName>
    </submittedName>
</protein>
<name>A0A5D3WGJ3_9BACT</name>
<keyword evidence="1" id="KW-0472">Membrane</keyword>
<dbReference type="EMBL" id="VNIB01000010">
    <property type="protein sequence ID" value="TYO97561.1"/>
    <property type="molecule type" value="Genomic_DNA"/>
</dbReference>
<evidence type="ECO:0000313" key="3">
    <source>
        <dbReference type="Proteomes" id="UP000324159"/>
    </source>
</evidence>
<dbReference type="SUPFAM" id="SSF54523">
    <property type="entry name" value="Pili subunits"/>
    <property type="match status" value="1"/>
</dbReference>
<dbReference type="AlphaFoldDB" id="A0A5D3WGJ3"/>
<evidence type="ECO:0000313" key="2">
    <source>
        <dbReference type="EMBL" id="TYO97561.1"/>
    </source>
</evidence>
<accession>A0A5D3WGJ3</accession>
<comment type="caution">
    <text evidence="2">The sequence shown here is derived from an EMBL/GenBank/DDBJ whole genome shotgun (WGS) entry which is preliminary data.</text>
</comment>
<sequence length="167" mass="18737">MERPDQRTITGNQYGFTLIELLVVVLILGLFAGIALPRMIRFGENDLERSVRRLAGTVRYLYNEAALTGREHRLLFDLEDGSYRGLVLDEDGRLRPLSGTGRQGRLFGKVRIVRIEQPGRGQFSSGEVVTALLPGGWLEETLLTLSDGEREMHLRLAPLTGMVEVEE</sequence>
<dbReference type="Proteomes" id="UP000324159">
    <property type="component" value="Unassembled WGS sequence"/>
</dbReference>
<feature type="transmembrane region" description="Helical" evidence="1">
    <location>
        <begin position="14"/>
        <end position="36"/>
    </location>
</feature>
<keyword evidence="1" id="KW-1133">Transmembrane helix</keyword>
<keyword evidence="3" id="KW-1185">Reference proteome</keyword>
<gene>
    <name evidence="2" type="ORF">EDC39_110101</name>
</gene>
<dbReference type="Pfam" id="PF07963">
    <property type="entry name" value="N_methyl"/>
    <property type="match status" value="1"/>
</dbReference>
<dbReference type="Gene3D" id="3.30.700.10">
    <property type="entry name" value="Glycoprotein, Type 4 Pilin"/>
    <property type="match status" value="1"/>
</dbReference>
<dbReference type="InterPro" id="IPR012902">
    <property type="entry name" value="N_methyl_site"/>
</dbReference>
<reference evidence="2 3" key="1">
    <citation type="submission" date="2019-07" db="EMBL/GenBank/DDBJ databases">
        <title>Genomic Encyclopedia of Type Strains, Phase IV (KMG-IV): sequencing the most valuable type-strain genomes for metagenomic binning, comparative biology and taxonomic classification.</title>
        <authorList>
            <person name="Goeker M."/>
        </authorList>
    </citation>
    <scope>NUCLEOTIDE SEQUENCE [LARGE SCALE GENOMIC DNA]</scope>
    <source>
        <strain evidence="2 3">SS015</strain>
    </source>
</reference>
<keyword evidence="1" id="KW-0812">Transmembrane</keyword>
<dbReference type="RefSeq" id="WP_187426758.1">
    <property type="nucleotide sequence ID" value="NZ_VNIB01000010.1"/>
</dbReference>
<evidence type="ECO:0000256" key="1">
    <source>
        <dbReference type="SAM" id="Phobius"/>
    </source>
</evidence>
<organism evidence="2 3">
    <name type="scientific">Geothermobacter ehrlichii</name>
    <dbReference type="NCBI Taxonomy" id="213224"/>
    <lineage>
        <taxon>Bacteria</taxon>
        <taxon>Pseudomonadati</taxon>
        <taxon>Thermodesulfobacteriota</taxon>
        <taxon>Desulfuromonadia</taxon>
        <taxon>Desulfuromonadales</taxon>
        <taxon>Geothermobacteraceae</taxon>
        <taxon>Geothermobacter</taxon>
    </lineage>
</organism>